<evidence type="ECO:0000313" key="1">
    <source>
        <dbReference type="EMBL" id="KAI8439813.1"/>
    </source>
</evidence>
<gene>
    <name evidence="1" type="ORF">MSG28_013480</name>
</gene>
<accession>A0ACC0KTN1</accession>
<evidence type="ECO:0000313" key="2">
    <source>
        <dbReference type="Proteomes" id="UP001064048"/>
    </source>
</evidence>
<proteinExistence type="predicted"/>
<comment type="caution">
    <text evidence="1">The sequence shown here is derived from an EMBL/GenBank/DDBJ whole genome shotgun (WGS) entry which is preliminary data.</text>
</comment>
<reference evidence="1 2" key="1">
    <citation type="journal article" date="2022" name="Genome Biol. Evol.">
        <title>The Spruce Budworm Genome: Reconstructing the Evolutionary History of Antifreeze Proteins.</title>
        <authorList>
            <person name="Beliveau C."/>
            <person name="Gagne P."/>
            <person name="Picq S."/>
            <person name="Vernygora O."/>
            <person name="Keeling C.I."/>
            <person name="Pinkney K."/>
            <person name="Doucet D."/>
            <person name="Wen F."/>
            <person name="Johnston J.S."/>
            <person name="Maaroufi H."/>
            <person name="Boyle B."/>
            <person name="Laroche J."/>
            <person name="Dewar K."/>
            <person name="Juretic N."/>
            <person name="Blackburn G."/>
            <person name="Nisole A."/>
            <person name="Brunet B."/>
            <person name="Brandao M."/>
            <person name="Lumley L."/>
            <person name="Duan J."/>
            <person name="Quan G."/>
            <person name="Lucarotti C.J."/>
            <person name="Roe A.D."/>
            <person name="Sperling F.A.H."/>
            <person name="Levesque R.C."/>
            <person name="Cusson M."/>
        </authorList>
    </citation>
    <scope>NUCLEOTIDE SEQUENCE [LARGE SCALE GENOMIC DNA]</scope>
    <source>
        <strain evidence="1">Glfc:IPQL:Cfum</strain>
    </source>
</reference>
<name>A0ACC0KTN1_CHOFU</name>
<organism evidence="1 2">
    <name type="scientific">Choristoneura fumiferana</name>
    <name type="common">Spruce budworm moth</name>
    <name type="synonym">Archips fumiferana</name>
    <dbReference type="NCBI Taxonomy" id="7141"/>
    <lineage>
        <taxon>Eukaryota</taxon>
        <taxon>Metazoa</taxon>
        <taxon>Ecdysozoa</taxon>
        <taxon>Arthropoda</taxon>
        <taxon>Hexapoda</taxon>
        <taxon>Insecta</taxon>
        <taxon>Pterygota</taxon>
        <taxon>Neoptera</taxon>
        <taxon>Endopterygota</taxon>
        <taxon>Lepidoptera</taxon>
        <taxon>Glossata</taxon>
        <taxon>Ditrysia</taxon>
        <taxon>Tortricoidea</taxon>
        <taxon>Tortricidae</taxon>
        <taxon>Tortricinae</taxon>
        <taxon>Choristoneura</taxon>
    </lineage>
</organism>
<keyword evidence="2" id="KW-1185">Reference proteome</keyword>
<dbReference type="EMBL" id="CM046123">
    <property type="protein sequence ID" value="KAI8439813.1"/>
    <property type="molecule type" value="Genomic_DNA"/>
</dbReference>
<dbReference type="Proteomes" id="UP001064048">
    <property type="component" value="Chromosome 23"/>
</dbReference>
<protein>
    <submittedName>
        <fullName evidence="1">Uncharacterized protein</fullName>
    </submittedName>
</protein>
<sequence length="995" mass="108562">MALDKQKILSDLGNVVNQLQSADCGCMGKLFSNPGQAQGMGASGGCRCQHSCCQNQGYGHHYSGASYPTHQQSMPCTPCMGINCNPPKLYSETYSYLNQNLMQPVIREVYDDLKSISPENTIMNNPMGNQLGLAQGTPKTPVVRGNMGEIVGQTPIGDVMGGQNPMQSMGGIPPQNTMKPMAIGGQQQQNSMGGMGDEILKMMMSSNKSQPMNMTGQSGQQSNQNGVTNAQMGANQSQYGSNMGGMVPVTSQYNSNYTNMGANQGKFNTGNMQPNQAQYNTNNMGMARSQNNSYPQMQNPTAQYNNMTQPNMHAGGTSQVNAMPVMANNANPNAQVGNMNANSGMQQMPAPQRGNYGQHSQGMAKFNEMFPGVTQGMGGNLDFDPMSIAIQMNPANQKQATMNAIEKIMSSNSATNKPLNRNAVEMQPVMNGINAVNTNFTPTPSTPNNQMQLLPPNQAVNQQFVSSPATATSQMNQMQPQVVYTAGTDELANQEGLRQQKPVGIGEISQGGYPNQLPARQEFIKDPVYPVDTTKFPSTMHGRKYEYNTLGQPVEPLPQRSYRRTEPSLPQTLSPQPVPSKLRYPVQPKYVVKNTVSKTSLFGNNPVGKTPSRRQLQHVYNTYKGSVSSTKQNVRSPHQLSASDGRLRTNQHLSPVRQVPVERVGGDTIANNQLVNDQVTPKGEHFIDEVLDAAANQPYGDGRPEKELKIMSLFGSLMGDVEDDPFFGSHMRHMRHMNNMMNSLFSDPFGMLGAPMSLMPRPAGMGMMPFMPQMPQMNRLFSDLEGHMGAPGSSFSSSTVVMSSSGPNGKPQVYSSSSSTKIGPDGIKETRKTLEDSRSGTKKMSIGHHIGDRAHVVERAQNLYSGDREETQEFINLDEDEADEFDREFQAKAGAFVSGGARAAIAPRARLAIERRARARARRRPPPVYVYMYVASMSCSPSRPPLAARPAPRRPLRATPSPLTGTRASVREVYGGPHPQRHRHRHHKRPAPADN</sequence>